<evidence type="ECO:0000256" key="6">
    <source>
        <dbReference type="SAM" id="Coils"/>
    </source>
</evidence>
<dbReference type="InterPro" id="IPR038765">
    <property type="entry name" value="Papain-like_cys_pep_sf"/>
</dbReference>
<dbReference type="PANTHER" id="PTHR47053">
    <property type="entry name" value="MUREIN DD-ENDOPEPTIDASE MEPH-RELATED"/>
    <property type="match status" value="1"/>
</dbReference>
<dbReference type="Pfam" id="PF24568">
    <property type="entry name" value="CC_PcsB"/>
    <property type="match status" value="1"/>
</dbReference>
<evidence type="ECO:0000256" key="7">
    <source>
        <dbReference type="SAM" id="MobiDB-lite"/>
    </source>
</evidence>
<evidence type="ECO:0000256" key="5">
    <source>
        <dbReference type="ARBA" id="ARBA00022807"/>
    </source>
</evidence>
<dbReference type="Proteomes" id="UP001501510">
    <property type="component" value="Unassembled WGS sequence"/>
</dbReference>
<sequence>MKKKVLSAVIALSLALSFNFGVMASPSNGQADKTSDLERQIESMDSSIETLMHKISTNKDDIANSKKELEKLSKDIEKCKKDIASKTEVFNKRVRAVYISGLDSYASIILESKGLSDLVERIDSVSKVMNFDKKVMTELKNKQEEMKTKQVAANEKNKKMIALKAENEKKLASMENEKAKVQAQVKDLEKKQEEQRQVAQASTSSSSSSSSKSSSSRRMSRGSSSIVPSSKNGGSVVGYAQSFLGVPYVWGGTSPSGFDCSGFVQYVYAHFGVGLPRVASAQQGVGTSVPKSQLQPGDLVFFNSPASHVGIYVGGGQYIHAPRTGDVVKISPLGYRSDYSGAKRVR</sequence>
<feature type="domain" description="NlpC/P60" evidence="9">
    <location>
        <begin position="230"/>
        <end position="346"/>
    </location>
</feature>
<keyword evidence="2" id="KW-0645">Protease</keyword>
<feature type="compositionally biased region" description="Basic and acidic residues" evidence="7">
    <location>
        <begin position="182"/>
        <end position="196"/>
    </location>
</feature>
<dbReference type="InterPro" id="IPR000064">
    <property type="entry name" value="NLP_P60_dom"/>
</dbReference>
<evidence type="ECO:0000256" key="1">
    <source>
        <dbReference type="ARBA" id="ARBA00007074"/>
    </source>
</evidence>
<keyword evidence="3 8" id="KW-0732">Signal</keyword>
<organism evidence="10 11">
    <name type="scientific">Clostridium oceanicum</name>
    <dbReference type="NCBI Taxonomy" id="1543"/>
    <lineage>
        <taxon>Bacteria</taxon>
        <taxon>Bacillati</taxon>
        <taxon>Bacillota</taxon>
        <taxon>Clostridia</taxon>
        <taxon>Eubacteriales</taxon>
        <taxon>Clostridiaceae</taxon>
        <taxon>Clostridium</taxon>
    </lineage>
</organism>
<feature type="chain" id="PRO_5047200640" evidence="8">
    <location>
        <begin position="25"/>
        <end position="346"/>
    </location>
</feature>
<dbReference type="EMBL" id="BAAACG010000008">
    <property type="protein sequence ID" value="GAA0737776.1"/>
    <property type="molecule type" value="Genomic_DNA"/>
</dbReference>
<dbReference type="SUPFAM" id="SSF54001">
    <property type="entry name" value="Cysteine proteinases"/>
    <property type="match status" value="1"/>
</dbReference>
<keyword evidence="11" id="KW-1185">Reference proteome</keyword>
<accession>A0ABN1JEM1</accession>
<keyword evidence="6" id="KW-0175">Coiled coil</keyword>
<comment type="similarity">
    <text evidence="1">Belongs to the peptidase C40 family.</text>
</comment>
<evidence type="ECO:0000256" key="3">
    <source>
        <dbReference type="ARBA" id="ARBA00022729"/>
    </source>
</evidence>
<dbReference type="Gene3D" id="3.90.1720.10">
    <property type="entry name" value="endopeptidase domain like (from Nostoc punctiforme)"/>
    <property type="match status" value="1"/>
</dbReference>
<evidence type="ECO:0000313" key="10">
    <source>
        <dbReference type="EMBL" id="GAA0737776.1"/>
    </source>
</evidence>
<evidence type="ECO:0000256" key="2">
    <source>
        <dbReference type="ARBA" id="ARBA00022670"/>
    </source>
</evidence>
<evidence type="ECO:0000313" key="11">
    <source>
        <dbReference type="Proteomes" id="UP001501510"/>
    </source>
</evidence>
<evidence type="ECO:0000256" key="8">
    <source>
        <dbReference type="SAM" id="SignalP"/>
    </source>
</evidence>
<dbReference type="InterPro" id="IPR057309">
    <property type="entry name" value="PcsB_CC"/>
</dbReference>
<reference evidence="10 11" key="1">
    <citation type="journal article" date="2019" name="Int. J. Syst. Evol. Microbiol.">
        <title>The Global Catalogue of Microorganisms (GCM) 10K type strain sequencing project: providing services to taxonomists for standard genome sequencing and annotation.</title>
        <authorList>
            <consortium name="The Broad Institute Genomics Platform"/>
            <consortium name="The Broad Institute Genome Sequencing Center for Infectious Disease"/>
            <person name="Wu L."/>
            <person name="Ma J."/>
        </authorList>
    </citation>
    <scope>NUCLEOTIDE SEQUENCE [LARGE SCALE GENOMIC DNA]</scope>
    <source>
        <strain evidence="10 11">JCM 1407</strain>
    </source>
</reference>
<feature type="coiled-coil region" evidence="6">
    <location>
        <begin position="55"/>
        <end position="89"/>
    </location>
</feature>
<dbReference type="InterPro" id="IPR051202">
    <property type="entry name" value="Peptidase_C40"/>
</dbReference>
<protein>
    <submittedName>
        <fullName evidence="10">C40 family peptidase</fullName>
    </submittedName>
</protein>
<evidence type="ECO:0000256" key="4">
    <source>
        <dbReference type="ARBA" id="ARBA00022801"/>
    </source>
</evidence>
<dbReference type="PANTHER" id="PTHR47053:SF1">
    <property type="entry name" value="MUREIN DD-ENDOPEPTIDASE MEPH-RELATED"/>
    <property type="match status" value="1"/>
</dbReference>
<dbReference type="RefSeq" id="WP_343760328.1">
    <property type="nucleotide sequence ID" value="NZ_BAAACG010000008.1"/>
</dbReference>
<dbReference type="Pfam" id="PF00877">
    <property type="entry name" value="NLPC_P60"/>
    <property type="match status" value="1"/>
</dbReference>
<keyword evidence="4" id="KW-0378">Hydrolase</keyword>
<comment type="caution">
    <text evidence="10">The sequence shown here is derived from an EMBL/GenBank/DDBJ whole genome shotgun (WGS) entry which is preliminary data.</text>
</comment>
<feature type="compositionally biased region" description="Low complexity" evidence="7">
    <location>
        <begin position="202"/>
        <end position="225"/>
    </location>
</feature>
<feature type="region of interest" description="Disordered" evidence="7">
    <location>
        <begin position="182"/>
        <end position="232"/>
    </location>
</feature>
<keyword evidence="5" id="KW-0788">Thiol protease</keyword>
<feature type="signal peptide" evidence="8">
    <location>
        <begin position="1"/>
        <end position="24"/>
    </location>
</feature>
<name>A0ABN1JEM1_9CLOT</name>
<evidence type="ECO:0000259" key="9">
    <source>
        <dbReference type="PROSITE" id="PS51935"/>
    </source>
</evidence>
<dbReference type="Gene3D" id="6.10.250.3150">
    <property type="match status" value="1"/>
</dbReference>
<dbReference type="PROSITE" id="PS51935">
    <property type="entry name" value="NLPC_P60"/>
    <property type="match status" value="1"/>
</dbReference>
<proteinExistence type="inferred from homology"/>
<gene>
    <name evidence="10" type="ORF">GCM10008906_14330</name>
</gene>